<name>A0A1H7CNP4_9DEIO</name>
<gene>
    <name evidence="1" type="ORF">SAMN04488058_1324</name>
</gene>
<proteinExistence type="predicted"/>
<dbReference type="Proteomes" id="UP000199223">
    <property type="component" value="Unassembled WGS sequence"/>
</dbReference>
<accession>A0A1H7CNP4</accession>
<keyword evidence="2" id="KW-1185">Reference proteome</keyword>
<evidence type="ECO:0000313" key="2">
    <source>
        <dbReference type="Proteomes" id="UP000199223"/>
    </source>
</evidence>
<sequence length="64" mass="7428">MAGVIEHDFTREKRELAKWRVVQAATDYAACHALPSRDPEKDTYVRLAREELFKRLAELEALRG</sequence>
<reference evidence="2" key="1">
    <citation type="submission" date="2016-10" db="EMBL/GenBank/DDBJ databases">
        <authorList>
            <person name="Varghese N."/>
            <person name="Submissions S."/>
        </authorList>
    </citation>
    <scope>NUCLEOTIDE SEQUENCE [LARGE SCALE GENOMIC DNA]</scope>
    <source>
        <strain evidence="2">CGMCC 1.10218</strain>
    </source>
</reference>
<dbReference type="AlphaFoldDB" id="A0A1H7CNP4"/>
<dbReference type="EMBL" id="FNZA01000032">
    <property type="protein sequence ID" value="SEJ90197.1"/>
    <property type="molecule type" value="Genomic_DNA"/>
</dbReference>
<organism evidence="1 2">
    <name type="scientific">Deinococcus reticulitermitis</name>
    <dbReference type="NCBI Taxonomy" id="856736"/>
    <lineage>
        <taxon>Bacteria</taxon>
        <taxon>Thermotogati</taxon>
        <taxon>Deinococcota</taxon>
        <taxon>Deinococci</taxon>
        <taxon>Deinococcales</taxon>
        <taxon>Deinococcaceae</taxon>
        <taxon>Deinococcus</taxon>
    </lineage>
</organism>
<protein>
    <submittedName>
        <fullName evidence="1">Uncharacterized protein</fullName>
    </submittedName>
</protein>
<evidence type="ECO:0000313" key="1">
    <source>
        <dbReference type="EMBL" id="SEJ90197.1"/>
    </source>
</evidence>
<dbReference type="RefSeq" id="WP_092265756.1">
    <property type="nucleotide sequence ID" value="NZ_FNZA01000032.1"/>
</dbReference>
<dbReference type="STRING" id="856736.SAMN04488058_1324"/>